<dbReference type="Proteomes" id="UP001529421">
    <property type="component" value="Unassembled WGS sequence"/>
</dbReference>
<gene>
    <name evidence="7" type="ORF">QUW28_00790</name>
</gene>
<accession>A0ABT7V6B6</accession>
<evidence type="ECO:0000256" key="1">
    <source>
        <dbReference type="ARBA" id="ARBA00000073"/>
    </source>
</evidence>
<dbReference type="GO" id="GO:0016853">
    <property type="term" value="F:isomerase activity"/>
    <property type="evidence" value="ECO:0007669"/>
    <property type="project" value="UniProtKB-KW"/>
</dbReference>
<dbReference type="Gene3D" id="3.30.2350.10">
    <property type="entry name" value="Pseudouridine synthase"/>
    <property type="match status" value="1"/>
</dbReference>
<evidence type="ECO:0000256" key="2">
    <source>
        <dbReference type="ARBA" id="ARBA00010876"/>
    </source>
</evidence>
<comment type="catalytic activity">
    <reaction evidence="1 5">
        <text>a uridine in RNA = a pseudouridine in RNA</text>
        <dbReference type="Rhea" id="RHEA:48348"/>
        <dbReference type="Rhea" id="RHEA-COMP:12068"/>
        <dbReference type="Rhea" id="RHEA-COMP:12069"/>
        <dbReference type="ChEBI" id="CHEBI:65314"/>
        <dbReference type="ChEBI" id="CHEBI:65315"/>
    </reaction>
</comment>
<dbReference type="EC" id="5.4.99.-" evidence="5"/>
<dbReference type="RefSeq" id="WP_289543774.1">
    <property type="nucleotide sequence ID" value="NZ_JAUDDZ010000001.1"/>
</dbReference>
<name>A0ABT7V6B6_9ACTN</name>
<dbReference type="CDD" id="cd02869">
    <property type="entry name" value="PseudoU_synth_RluA_like"/>
    <property type="match status" value="1"/>
</dbReference>
<dbReference type="SMART" id="SM00363">
    <property type="entry name" value="S4"/>
    <property type="match status" value="1"/>
</dbReference>
<dbReference type="InterPro" id="IPR006145">
    <property type="entry name" value="PsdUridine_synth_RsuA/RluA"/>
</dbReference>
<dbReference type="InterPro" id="IPR006224">
    <property type="entry name" value="PsdUridine_synth_RluA-like_CS"/>
</dbReference>
<comment type="similarity">
    <text evidence="2 5">Belongs to the pseudouridine synthase RluA family.</text>
</comment>
<evidence type="ECO:0000313" key="8">
    <source>
        <dbReference type="Proteomes" id="UP001529421"/>
    </source>
</evidence>
<evidence type="ECO:0000256" key="3">
    <source>
        <dbReference type="ARBA" id="ARBA00023235"/>
    </source>
</evidence>
<protein>
    <recommendedName>
        <fullName evidence="5">Pseudouridine synthase</fullName>
        <ecNumber evidence="5">5.4.99.-</ecNumber>
    </recommendedName>
</protein>
<dbReference type="PANTHER" id="PTHR21600">
    <property type="entry name" value="MITOCHONDRIAL RNA PSEUDOURIDINE SYNTHASE"/>
    <property type="match status" value="1"/>
</dbReference>
<dbReference type="InterPro" id="IPR002942">
    <property type="entry name" value="S4_RNA-bd"/>
</dbReference>
<reference evidence="8" key="1">
    <citation type="submission" date="2023-06" db="EMBL/GenBank/DDBJ databases">
        <title>Identification and characterization of horizontal gene transfer across gut microbiota members of farm animals based on homology search.</title>
        <authorList>
            <person name="Zeman M."/>
            <person name="Kubasova T."/>
            <person name="Jahodarova E."/>
            <person name="Nykrynova M."/>
            <person name="Rychlik I."/>
        </authorList>
    </citation>
    <scope>NUCLEOTIDE SEQUENCE [LARGE SCALE GENOMIC DNA]</scope>
    <source>
        <strain evidence="8">154_Feed</strain>
    </source>
</reference>
<dbReference type="NCBIfam" id="TIGR00005">
    <property type="entry name" value="rluA_subfam"/>
    <property type="match status" value="1"/>
</dbReference>
<organism evidence="7 8">
    <name type="scientific">Enorma phocaeensis</name>
    <dbReference type="NCBI Taxonomy" id="1871019"/>
    <lineage>
        <taxon>Bacteria</taxon>
        <taxon>Bacillati</taxon>
        <taxon>Actinomycetota</taxon>
        <taxon>Coriobacteriia</taxon>
        <taxon>Coriobacteriales</taxon>
        <taxon>Coriobacteriaceae</taxon>
        <taxon>Enorma</taxon>
    </lineage>
</organism>
<dbReference type="Pfam" id="PF00849">
    <property type="entry name" value="PseudoU_synth_2"/>
    <property type="match status" value="1"/>
</dbReference>
<dbReference type="InterPro" id="IPR050188">
    <property type="entry name" value="RluA_PseudoU_synthase"/>
</dbReference>
<keyword evidence="4" id="KW-0694">RNA-binding</keyword>
<evidence type="ECO:0000256" key="4">
    <source>
        <dbReference type="PROSITE-ProRule" id="PRU00182"/>
    </source>
</evidence>
<dbReference type="Pfam" id="PF01479">
    <property type="entry name" value="S4"/>
    <property type="match status" value="1"/>
</dbReference>
<feature type="domain" description="RNA-binding S4" evidence="6">
    <location>
        <begin position="16"/>
        <end position="82"/>
    </location>
</feature>
<dbReference type="SUPFAM" id="SSF55174">
    <property type="entry name" value="Alpha-L RNA-binding motif"/>
    <property type="match status" value="1"/>
</dbReference>
<dbReference type="Gene3D" id="3.10.290.10">
    <property type="entry name" value="RNA-binding S4 domain"/>
    <property type="match status" value="1"/>
</dbReference>
<dbReference type="PROSITE" id="PS50889">
    <property type="entry name" value="S4"/>
    <property type="match status" value="1"/>
</dbReference>
<keyword evidence="8" id="KW-1185">Reference proteome</keyword>
<evidence type="ECO:0000256" key="5">
    <source>
        <dbReference type="RuleBase" id="RU362028"/>
    </source>
</evidence>
<dbReference type="InterPro" id="IPR020103">
    <property type="entry name" value="PsdUridine_synth_cat_dom_sf"/>
</dbReference>
<dbReference type="CDD" id="cd00165">
    <property type="entry name" value="S4"/>
    <property type="match status" value="1"/>
</dbReference>
<comment type="caution">
    <text evidence="7">The sequence shown here is derived from an EMBL/GenBank/DDBJ whole genome shotgun (WGS) entry which is preliminary data.</text>
</comment>
<dbReference type="EMBL" id="JAUDDZ010000001">
    <property type="protein sequence ID" value="MDM8274040.1"/>
    <property type="molecule type" value="Genomic_DNA"/>
</dbReference>
<keyword evidence="3 5" id="KW-0413">Isomerase</keyword>
<sequence>MAGDIHILVSDAQAGKRLDALLGSLDGCPSRSACAHLIEAGAVALNGETCLSKKQIVSVGDRISIELPEEEEPGVVVPQNIPLDIRYEDDYLIVLSKQRGLVCHPAHGHASGTLANALVYHCGADHLGTLQGEDRPGIVHRLDRDTSGLMLAAKDDDTQRALQDLIRLRTLDRRYITLVHGYVAHDEGTINTGIARSTRDRVKMAVSDDPFARQAITTFRVLERFDASRGDDGYTLLECHLYTGRTHQIRVHMRHINHPCVGDPLYGRGNERADRGLTRQFLHSWRVRFDHPVTGETIECRDELPWDLSAVLEELAPASLGRTEAGDEIVPQLGLWEG</sequence>
<dbReference type="PANTHER" id="PTHR21600:SF44">
    <property type="entry name" value="RIBOSOMAL LARGE SUBUNIT PSEUDOURIDINE SYNTHASE D"/>
    <property type="match status" value="1"/>
</dbReference>
<dbReference type="InterPro" id="IPR006225">
    <property type="entry name" value="PsdUridine_synth_RluC/D"/>
</dbReference>
<comment type="function">
    <text evidence="5">Responsible for synthesis of pseudouridine from uracil.</text>
</comment>
<evidence type="ECO:0000313" key="7">
    <source>
        <dbReference type="EMBL" id="MDM8274040.1"/>
    </source>
</evidence>
<dbReference type="SUPFAM" id="SSF55120">
    <property type="entry name" value="Pseudouridine synthase"/>
    <property type="match status" value="1"/>
</dbReference>
<dbReference type="InterPro" id="IPR036986">
    <property type="entry name" value="S4_RNA-bd_sf"/>
</dbReference>
<evidence type="ECO:0000259" key="6">
    <source>
        <dbReference type="SMART" id="SM00363"/>
    </source>
</evidence>
<dbReference type="PROSITE" id="PS01129">
    <property type="entry name" value="PSI_RLU"/>
    <property type="match status" value="1"/>
</dbReference>
<proteinExistence type="inferred from homology"/>